<proteinExistence type="predicted"/>
<name>A0A0V1A917_9BILA</name>
<comment type="caution">
    <text evidence="1">The sequence shown here is derived from an EMBL/GenBank/DDBJ whole genome shotgun (WGS) entry which is preliminary data.</text>
</comment>
<dbReference type="Proteomes" id="UP000054783">
    <property type="component" value="Unassembled WGS sequence"/>
</dbReference>
<evidence type="ECO:0000313" key="2">
    <source>
        <dbReference type="Proteomes" id="UP000054783"/>
    </source>
</evidence>
<evidence type="ECO:0000313" key="1">
    <source>
        <dbReference type="EMBL" id="KRY20969.1"/>
    </source>
</evidence>
<keyword evidence="2" id="KW-1185">Reference proteome</keyword>
<accession>A0A0V1A917</accession>
<sequence length="70" mass="7817">MQAFSSKTTPTATANKQERKQLKLTHWHISLSAKSTQCNTFQPVTAYCICLSLTDINSSKKYGEAKTVLH</sequence>
<gene>
    <name evidence="1" type="ORF">T12_7709</name>
</gene>
<protein>
    <submittedName>
        <fullName evidence="1">Uncharacterized protein</fullName>
    </submittedName>
</protein>
<dbReference type="AlphaFoldDB" id="A0A0V1A917"/>
<dbReference type="EMBL" id="JYDQ01000020">
    <property type="protein sequence ID" value="KRY20969.1"/>
    <property type="molecule type" value="Genomic_DNA"/>
</dbReference>
<reference evidence="1 2" key="1">
    <citation type="submission" date="2015-01" db="EMBL/GenBank/DDBJ databases">
        <title>Evolution of Trichinella species and genotypes.</title>
        <authorList>
            <person name="Korhonen P.K."/>
            <person name="Edoardo P."/>
            <person name="Giuseppe L.R."/>
            <person name="Gasser R.B."/>
        </authorList>
    </citation>
    <scope>NUCLEOTIDE SEQUENCE [LARGE SCALE GENOMIC DNA]</scope>
    <source>
        <strain evidence="1">ISS2496</strain>
    </source>
</reference>
<organism evidence="1 2">
    <name type="scientific">Trichinella patagoniensis</name>
    <dbReference type="NCBI Taxonomy" id="990121"/>
    <lineage>
        <taxon>Eukaryota</taxon>
        <taxon>Metazoa</taxon>
        <taxon>Ecdysozoa</taxon>
        <taxon>Nematoda</taxon>
        <taxon>Enoplea</taxon>
        <taxon>Dorylaimia</taxon>
        <taxon>Trichinellida</taxon>
        <taxon>Trichinellidae</taxon>
        <taxon>Trichinella</taxon>
    </lineage>
</organism>